<dbReference type="RefSeq" id="WP_046348071.1">
    <property type="nucleotide sequence ID" value="NZ_BBWU01000028.1"/>
</dbReference>
<organism evidence="2 3">
    <name type="scientific">Sphingomonas changbaiensis NBRC 104936</name>
    <dbReference type="NCBI Taxonomy" id="1219043"/>
    <lineage>
        <taxon>Bacteria</taxon>
        <taxon>Pseudomonadati</taxon>
        <taxon>Pseudomonadota</taxon>
        <taxon>Alphaproteobacteria</taxon>
        <taxon>Sphingomonadales</taxon>
        <taxon>Sphingomonadaceae</taxon>
        <taxon>Sphingomonas</taxon>
    </lineage>
</organism>
<evidence type="ECO:0008006" key="4">
    <source>
        <dbReference type="Google" id="ProtNLM"/>
    </source>
</evidence>
<evidence type="ECO:0000313" key="3">
    <source>
        <dbReference type="Proteomes" id="UP000033202"/>
    </source>
</evidence>
<dbReference type="AlphaFoldDB" id="A0A0E9MN89"/>
<name>A0A0E9MN89_9SPHN</name>
<proteinExistence type="predicted"/>
<comment type="caution">
    <text evidence="2">The sequence shown here is derived from an EMBL/GenBank/DDBJ whole genome shotgun (WGS) entry which is preliminary data.</text>
</comment>
<keyword evidence="3" id="KW-1185">Reference proteome</keyword>
<dbReference type="STRING" id="1219043.SCH01S_28_01180"/>
<reference evidence="2 3" key="1">
    <citation type="submission" date="2015-04" db="EMBL/GenBank/DDBJ databases">
        <title>Whole genome shotgun sequence of Sphingomonas changbaiensis NBRC 104936.</title>
        <authorList>
            <person name="Katano-Makiyama Y."/>
            <person name="Hosoyama A."/>
            <person name="Hashimoto M."/>
            <person name="Noguchi M."/>
            <person name="Tsuchikane K."/>
            <person name="Ohji S."/>
            <person name="Yamazoe A."/>
            <person name="Ichikawa N."/>
            <person name="Kimura A."/>
            <person name="Fujita N."/>
        </authorList>
    </citation>
    <scope>NUCLEOTIDE SEQUENCE [LARGE SCALE GENOMIC DNA]</scope>
    <source>
        <strain evidence="2 3">NBRC 104936</strain>
    </source>
</reference>
<feature type="chain" id="PRO_5002429449" description="Lipocalin-like domain-containing protein" evidence="1">
    <location>
        <begin position="27"/>
        <end position="268"/>
    </location>
</feature>
<dbReference type="Proteomes" id="UP000033202">
    <property type="component" value="Unassembled WGS sequence"/>
</dbReference>
<accession>A0A0E9MN89</accession>
<sequence length="268" mass="28044">MTRLPGPAAAIALGIAALPLGSAAAAAVSPFDGTWIADLTSQGGLPEDDYLLSGGIYSCRSCSPPRSYPADGKPHAIAGDENVTSEAVTVTGPRSILTRIVSPAMTRSTTMTVSPDGQTATYVSIDHRPGVKGPLRTEYLARRAAAAPPGAHAVSGKWQGLRYVAVPVQLRTTELHVTGSRFRYRVPIGASYSATFGGDAVPVHGPYRGKIMAAVTRNGDRQIVATLKQDGKLVATRTFTLLPDGKSLEIATTSPGSDSTFRVMARKQ</sequence>
<evidence type="ECO:0000313" key="2">
    <source>
        <dbReference type="EMBL" id="GAO39257.1"/>
    </source>
</evidence>
<keyword evidence="1" id="KW-0732">Signal</keyword>
<gene>
    <name evidence="2" type="ORF">SCH01S_28_01180</name>
</gene>
<protein>
    <recommendedName>
        <fullName evidence="4">Lipocalin-like domain-containing protein</fullName>
    </recommendedName>
</protein>
<dbReference type="EMBL" id="BBWU01000028">
    <property type="protein sequence ID" value="GAO39257.1"/>
    <property type="molecule type" value="Genomic_DNA"/>
</dbReference>
<evidence type="ECO:0000256" key="1">
    <source>
        <dbReference type="SAM" id="SignalP"/>
    </source>
</evidence>
<feature type="signal peptide" evidence="1">
    <location>
        <begin position="1"/>
        <end position="26"/>
    </location>
</feature>